<proteinExistence type="predicted"/>
<dbReference type="InParanoid" id="A0A1X7VPI5"/>
<dbReference type="EnsemblMetazoa" id="Aqu2.1.41755_001">
    <property type="protein sequence ID" value="Aqu2.1.41755_001"/>
    <property type="gene ID" value="Aqu2.1.41755"/>
</dbReference>
<protein>
    <submittedName>
        <fullName evidence="1">Uncharacterized protein</fullName>
    </submittedName>
</protein>
<name>A0A1X7VPI5_AMPQE</name>
<reference evidence="1" key="1">
    <citation type="submission" date="2017-05" db="UniProtKB">
        <authorList>
            <consortium name="EnsemblMetazoa"/>
        </authorList>
    </citation>
    <scope>IDENTIFICATION</scope>
</reference>
<organism evidence="1">
    <name type="scientific">Amphimedon queenslandica</name>
    <name type="common">Sponge</name>
    <dbReference type="NCBI Taxonomy" id="400682"/>
    <lineage>
        <taxon>Eukaryota</taxon>
        <taxon>Metazoa</taxon>
        <taxon>Porifera</taxon>
        <taxon>Demospongiae</taxon>
        <taxon>Heteroscleromorpha</taxon>
        <taxon>Haplosclerida</taxon>
        <taxon>Niphatidae</taxon>
        <taxon>Amphimedon</taxon>
    </lineage>
</organism>
<accession>A0A1X7VPI5</accession>
<dbReference type="AlphaFoldDB" id="A0A1X7VPI5"/>
<sequence length="198" mass="22886">MTILKKDVLKDIRSVNNLRSGLRCRGTVKVLEDVENNTYVYCTSQLSPSSMTYSSWLESFRIHRDRLQLSGTAHPALNELYLAPYFEDDKYFKTRLRDSALTDMEDFSKGVRMEEFSAEWDEKTWTKRLICGLQFMGIPNCEIHNATTISREFKTTLMKIISLSSSSSFCFLFNASPDVVVKKKRVLMSLETVLVYTQ</sequence>
<evidence type="ECO:0000313" key="1">
    <source>
        <dbReference type="EnsemblMetazoa" id="Aqu2.1.41755_001"/>
    </source>
</evidence>